<keyword evidence="3 6" id="KW-0812">Transmembrane</keyword>
<dbReference type="EMBL" id="JACVXB010000016">
    <property type="protein sequence ID" value="MBD0833773.1"/>
    <property type="molecule type" value="Genomic_DNA"/>
</dbReference>
<dbReference type="InterPro" id="IPR025857">
    <property type="entry name" value="MacB_PCD"/>
</dbReference>
<dbReference type="RefSeq" id="WP_188231553.1">
    <property type="nucleotide sequence ID" value="NZ_JACVXB010000016.1"/>
</dbReference>
<evidence type="ECO:0000256" key="6">
    <source>
        <dbReference type="SAM" id="Phobius"/>
    </source>
</evidence>
<comment type="caution">
    <text evidence="9">The sequence shown here is derived from an EMBL/GenBank/DDBJ whole genome shotgun (WGS) entry which is preliminary data.</text>
</comment>
<feature type="transmembrane region" description="Helical" evidence="6">
    <location>
        <begin position="756"/>
        <end position="777"/>
    </location>
</feature>
<feature type="transmembrane region" description="Helical" evidence="6">
    <location>
        <begin position="673"/>
        <end position="695"/>
    </location>
</feature>
<dbReference type="Pfam" id="PF02687">
    <property type="entry name" value="FtsX"/>
    <property type="match status" value="2"/>
</dbReference>
<dbReference type="PANTHER" id="PTHR30572:SF18">
    <property type="entry name" value="ABC-TYPE MACROLIDE FAMILY EXPORT SYSTEM PERMEASE COMPONENT 2"/>
    <property type="match status" value="1"/>
</dbReference>
<gene>
    <name evidence="9" type="ORF">ICJ83_16710</name>
</gene>
<dbReference type="Pfam" id="PF12704">
    <property type="entry name" value="MacB_PCD"/>
    <property type="match status" value="1"/>
</dbReference>
<evidence type="ECO:0000259" key="8">
    <source>
        <dbReference type="Pfam" id="PF12704"/>
    </source>
</evidence>
<dbReference type="GO" id="GO:0005886">
    <property type="term" value="C:plasma membrane"/>
    <property type="evidence" value="ECO:0007669"/>
    <property type="project" value="UniProtKB-SubCell"/>
</dbReference>
<feature type="domain" description="ABC3 transporter permease C-terminal" evidence="7">
    <location>
        <begin position="675"/>
        <end position="789"/>
    </location>
</feature>
<feature type="transmembrane region" description="Helical" evidence="6">
    <location>
        <begin position="364"/>
        <end position="384"/>
    </location>
</feature>
<dbReference type="InterPro" id="IPR003838">
    <property type="entry name" value="ABC3_permease_C"/>
</dbReference>
<keyword evidence="5 6" id="KW-0472">Membrane</keyword>
<keyword evidence="2" id="KW-1003">Cell membrane</keyword>
<sequence length="796" mass="91433">MLIHYIKLAIRNFRSNKVIFVGSLATLCLGALCISLLFSYVYNELTMDDFHNNKKDIYMVTMKRSPKSEWSLPFKNNYDEYPEVKNSTSLINFEKDKIRLKYNNDIYTPTGVVVDSSFFKVFNFELTIGDKNTILNDYEAIILTEDFSEKLFGDVNPIGKEVDFESPIYQGHHIVKGIVKIPSNSSLKFDVLIPNAGVPYGSWVPFVRLKKGTHKSHFDEKIKKSNNNYPYAFPKLTESTTKTVKLKDLYFNNNFSRIKTSQIFSSGNRNNVDILIIFIFIILLVSIFNFSNLQIVNINSIIKNIVIFKINGALKKDIYYQNLVENIIIIGMSAIILTISYNLILPFFNGFMNVNLKPPFSKVLLINVSFLILITGVGLIYPIIKINHFSTVLNINKKQQLKGKQIIVVLQYALAVILLISSIIVSKQLQLMLSKDLGFNTNNIMRVKMYYPISQAPIIRIGSEEKRVTNKKGITNKKEIFDKPEYIKNQLASFSGIKTIGQGRSPLDIYQVEWKTMQETSGFESLNTLLFSTECQDIFGFELLEGRLFDNEMDHDQEHKILINEAAKKHLGIEDISMTTLENISWGKGFKIIGVVKDFNYEHLASKPKPLIIYRTRGSSNYFILFHNNQNQETITQIHELFNELNPNQAFNYTFLSDDIATLYKKEKRLSTIYMVFTIIALVISAIGLFTIALYDTQRRVKEVGVRKVNGATIHEIMFMLNKDFLKWVIIAFLIACPVAYYAMHKWLENFAYKTALSWWVFALAGVFTMVIALLTVSWQTYKAAAQNPVKSLRDE</sequence>
<feature type="domain" description="ABC3 transporter permease C-terminal" evidence="7">
    <location>
        <begin position="276"/>
        <end position="388"/>
    </location>
</feature>
<keyword evidence="10" id="KW-1185">Reference proteome</keyword>
<feature type="transmembrane region" description="Helical" evidence="6">
    <location>
        <begin position="405"/>
        <end position="425"/>
    </location>
</feature>
<reference evidence="9 10" key="1">
    <citation type="submission" date="2020-09" db="EMBL/GenBank/DDBJ databases">
        <title>TT11 complete genome.</title>
        <authorList>
            <person name="Wu Z."/>
        </authorList>
    </citation>
    <scope>NUCLEOTIDE SEQUENCE [LARGE SCALE GENOMIC DNA]</scope>
    <source>
        <strain evidence="9 10">TT11</strain>
    </source>
</reference>
<name>A0A8J6U916_9FLAO</name>
<feature type="transmembrane region" description="Helical" evidence="6">
    <location>
        <begin position="20"/>
        <end position="42"/>
    </location>
</feature>
<evidence type="ECO:0000256" key="5">
    <source>
        <dbReference type="ARBA" id="ARBA00023136"/>
    </source>
</evidence>
<keyword evidence="4 6" id="KW-1133">Transmembrane helix</keyword>
<feature type="transmembrane region" description="Helical" evidence="6">
    <location>
        <begin position="725"/>
        <end position="744"/>
    </location>
</feature>
<dbReference type="PANTHER" id="PTHR30572">
    <property type="entry name" value="MEMBRANE COMPONENT OF TRANSPORTER-RELATED"/>
    <property type="match status" value="1"/>
</dbReference>
<evidence type="ECO:0000256" key="2">
    <source>
        <dbReference type="ARBA" id="ARBA00022475"/>
    </source>
</evidence>
<feature type="domain" description="MacB-like periplasmic core" evidence="8">
    <location>
        <begin position="23"/>
        <end position="221"/>
    </location>
</feature>
<dbReference type="InterPro" id="IPR050250">
    <property type="entry name" value="Macrolide_Exporter_MacB"/>
</dbReference>
<protein>
    <submittedName>
        <fullName evidence="9">ABC transporter permease</fullName>
    </submittedName>
</protein>
<evidence type="ECO:0000256" key="1">
    <source>
        <dbReference type="ARBA" id="ARBA00004651"/>
    </source>
</evidence>
<comment type="subcellular location">
    <subcellularLocation>
        <location evidence="1">Cell membrane</location>
        <topology evidence="1">Multi-pass membrane protein</topology>
    </subcellularLocation>
</comment>
<evidence type="ECO:0000256" key="4">
    <source>
        <dbReference type="ARBA" id="ARBA00022989"/>
    </source>
</evidence>
<evidence type="ECO:0000313" key="10">
    <source>
        <dbReference type="Proteomes" id="UP000600588"/>
    </source>
</evidence>
<dbReference type="Proteomes" id="UP000600588">
    <property type="component" value="Unassembled WGS sequence"/>
</dbReference>
<feature type="transmembrane region" description="Helical" evidence="6">
    <location>
        <begin position="323"/>
        <end position="344"/>
    </location>
</feature>
<organism evidence="9 10">
    <name type="scientific">Aestuariibaculum sediminum</name>
    <dbReference type="NCBI Taxonomy" id="2770637"/>
    <lineage>
        <taxon>Bacteria</taxon>
        <taxon>Pseudomonadati</taxon>
        <taxon>Bacteroidota</taxon>
        <taxon>Flavobacteriia</taxon>
        <taxon>Flavobacteriales</taxon>
        <taxon>Flavobacteriaceae</taxon>
    </lineage>
</organism>
<evidence type="ECO:0000259" key="7">
    <source>
        <dbReference type="Pfam" id="PF02687"/>
    </source>
</evidence>
<dbReference type="GO" id="GO:0022857">
    <property type="term" value="F:transmembrane transporter activity"/>
    <property type="evidence" value="ECO:0007669"/>
    <property type="project" value="TreeGrafter"/>
</dbReference>
<evidence type="ECO:0000313" key="9">
    <source>
        <dbReference type="EMBL" id="MBD0833773.1"/>
    </source>
</evidence>
<accession>A0A8J6U916</accession>
<feature type="transmembrane region" description="Helical" evidence="6">
    <location>
        <begin position="274"/>
        <end position="302"/>
    </location>
</feature>
<dbReference type="AlphaFoldDB" id="A0A8J6U916"/>
<evidence type="ECO:0000256" key="3">
    <source>
        <dbReference type="ARBA" id="ARBA00022692"/>
    </source>
</evidence>
<proteinExistence type="predicted"/>